<proteinExistence type="predicted"/>
<protein>
    <submittedName>
        <fullName evidence="1">Uncharacterized protein</fullName>
    </submittedName>
</protein>
<organism evidence="1 2">
    <name type="scientific">Dictyobacter arantiisoli</name>
    <dbReference type="NCBI Taxonomy" id="2014874"/>
    <lineage>
        <taxon>Bacteria</taxon>
        <taxon>Bacillati</taxon>
        <taxon>Chloroflexota</taxon>
        <taxon>Ktedonobacteria</taxon>
        <taxon>Ktedonobacterales</taxon>
        <taxon>Dictyobacteraceae</taxon>
        <taxon>Dictyobacter</taxon>
    </lineage>
</organism>
<gene>
    <name evidence="1" type="ORF">KDI_33200</name>
</gene>
<reference evidence="1 2" key="1">
    <citation type="submission" date="2019-01" db="EMBL/GenBank/DDBJ databases">
        <title>Draft genome sequence of Dictyobacter sp. Uno17.</title>
        <authorList>
            <person name="Wang C.M."/>
            <person name="Zheng Y."/>
            <person name="Sakai Y."/>
            <person name="Abe K."/>
            <person name="Yokota A."/>
            <person name="Yabe S."/>
        </authorList>
    </citation>
    <scope>NUCLEOTIDE SEQUENCE [LARGE SCALE GENOMIC DNA]</scope>
    <source>
        <strain evidence="1 2">Uno17</strain>
    </source>
</reference>
<keyword evidence="2" id="KW-1185">Reference proteome</keyword>
<comment type="caution">
    <text evidence="1">The sequence shown here is derived from an EMBL/GenBank/DDBJ whole genome shotgun (WGS) entry which is preliminary data.</text>
</comment>
<sequence>MGKGRKALTYLKTLLNPFYQYCVPPHKSWLQGLMQFPFNPSWHKAHLPNPSSLSFRWDLNEGDPIG</sequence>
<evidence type="ECO:0000313" key="1">
    <source>
        <dbReference type="EMBL" id="GCF09756.1"/>
    </source>
</evidence>
<dbReference type="Proteomes" id="UP000322530">
    <property type="component" value="Unassembled WGS sequence"/>
</dbReference>
<evidence type="ECO:0000313" key="2">
    <source>
        <dbReference type="Proteomes" id="UP000322530"/>
    </source>
</evidence>
<dbReference type="AlphaFoldDB" id="A0A5A5TF34"/>
<name>A0A5A5TF34_9CHLR</name>
<accession>A0A5A5TF34</accession>
<dbReference type="EMBL" id="BIXY01000050">
    <property type="protein sequence ID" value="GCF09756.1"/>
    <property type="molecule type" value="Genomic_DNA"/>
</dbReference>